<comment type="caution">
    <text evidence="2">The sequence shown here is derived from an EMBL/GenBank/DDBJ whole genome shotgun (WGS) entry which is preliminary data.</text>
</comment>
<evidence type="ECO:0000313" key="2">
    <source>
        <dbReference type="EMBL" id="TMQ48607.1"/>
    </source>
</evidence>
<feature type="chain" id="PRO_5021763203" evidence="1">
    <location>
        <begin position="20"/>
        <end position="204"/>
    </location>
</feature>
<proteinExistence type="predicted"/>
<feature type="signal peptide" evidence="1">
    <location>
        <begin position="1"/>
        <end position="19"/>
    </location>
</feature>
<accession>A0A538SB71</accession>
<reference evidence="2 3" key="1">
    <citation type="journal article" date="2019" name="Nat. Microbiol.">
        <title>Mediterranean grassland soil C-N compound turnover is dependent on rainfall and depth, and is mediated by genomically divergent microorganisms.</title>
        <authorList>
            <person name="Diamond S."/>
            <person name="Andeer P.F."/>
            <person name="Li Z."/>
            <person name="Crits-Christoph A."/>
            <person name="Burstein D."/>
            <person name="Anantharaman K."/>
            <person name="Lane K.R."/>
            <person name="Thomas B.C."/>
            <person name="Pan C."/>
            <person name="Northen T.R."/>
            <person name="Banfield J.F."/>
        </authorList>
    </citation>
    <scope>NUCLEOTIDE SEQUENCE [LARGE SCALE GENOMIC DNA]</scope>
    <source>
        <strain evidence="2">WS_2</strain>
    </source>
</reference>
<sequence length="204" mass="21266">MRRLTLTVALLAVPFAARAQDVCNRLVPMGLLAPAGGFTFGCSRHFNLKLGAALGPDGNYILLSYPSCASGVCAGQTGIPLLQCAAASGYSCCVSSAQLIPTLTGTNIATLVAGLNQRIANDTDPRSAICRAAYTGNGSRVGNVPLIQFIGLDRTQAQVTGFLQFFLVGPPSGSGTSTTIPVEFIGDPTPTRDATWGRLKLIYR</sequence>
<keyword evidence="1" id="KW-0732">Signal</keyword>
<name>A0A538SB71_UNCEI</name>
<dbReference type="AlphaFoldDB" id="A0A538SB71"/>
<protein>
    <submittedName>
        <fullName evidence="2">Uncharacterized protein</fullName>
    </submittedName>
</protein>
<evidence type="ECO:0000313" key="3">
    <source>
        <dbReference type="Proteomes" id="UP000317716"/>
    </source>
</evidence>
<dbReference type="Proteomes" id="UP000317716">
    <property type="component" value="Unassembled WGS sequence"/>
</dbReference>
<dbReference type="EMBL" id="VBOS01000474">
    <property type="protein sequence ID" value="TMQ48607.1"/>
    <property type="molecule type" value="Genomic_DNA"/>
</dbReference>
<organism evidence="2 3">
    <name type="scientific">Eiseniibacteriota bacterium</name>
    <dbReference type="NCBI Taxonomy" id="2212470"/>
    <lineage>
        <taxon>Bacteria</taxon>
        <taxon>Candidatus Eiseniibacteriota</taxon>
    </lineage>
</organism>
<gene>
    <name evidence="2" type="ORF">E6K72_12910</name>
</gene>
<evidence type="ECO:0000256" key="1">
    <source>
        <dbReference type="SAM" id="SignalP"/>
    </source>
</evidence>